<evidence type="ECO:0000259" key="6">
    <source>
        <dbReference type="PROSITE" id="PS50126"/>
    </source>
</evidence>
<dbReference type="InterPro" id="IPR041178">
    <property type="entry name" value="RPA43_OB"/>
</dbReference>
<feature type="domain" description="S1 motif" evidence="6">
    <location>
        <begin position="85"/>
        <end position="167"/>
    </location>
</feature>
<name>A0A176WED0_MARPO</name>
<dbReference type="PANTHER" id="PTHR12709">
    <property type="entry name" value="DNA-DIRECTED RNA POLYMERASE II, III"/>
    <property type="match status" value="1"/>
</dbReference>
<organism evidence="7 8">
    <name type="scientific">Marchantia polymorpha subsp. ruderalis</name>
    <dbReference type="NCBI Taxonomy" id="1480154"/>
    <lineage>
        <taxon>Eukaryota</taxon>
        <taxon>Viridiplantae</taxon>
        <taxon>Streptophyta</taxon>
        <taxon>Embryophyta</taxon>
        <taxon>Marchantiophyta</taxon>
        <taxon>Marchantiopsida</taxon>
        <taxon>Marchantiidae</taxon>
        <taxon>Marchantiales</taxon>
        <taxon>Marchantiaceae</taxon>
        <taxon>Marchantia</taxon>
    </lineage>
</organism>
<evidence type="ECO:0000256" key="3">
    <source>
        <dbReference type="ARBA" id="ARBA00023163"/>
    </source>
</evidence>
<reference evidence="7" key="1">
    <citation type="submission" date="2016-03" db="EMBL/GenBank/DDBJ databases">
        <title>Mechanisms controlling the formation of the plant cell surface in tip-growing cells are functionally conserved among land plants.</title>
        <authorList>
            <person name="Honkanen S."/>
            <person name="Jones V.A."/>
            <person name="Morieri G."/>
            <person name="Champion C."/>
            <person name="Hetherington A.J."/>
            <person name="Kelly S."/>
            <person name="Saint-Marcoux D."/>
            <person name="Proust H."/>
            <person name="Prescott H."/>
            <person name="Dolan L."/>
        </authorList>
    </citation>
    <scope>NUCLEOTIDE SEQUENCE [LARGE SCALE GENOMIC DNA]</scope>
    <source>
        <tissue evidence="7">Whole gametophyte</tissue>
    </source>
</reference>
<dbReference type="GO" id="GO:0006352">
    <property type="term" value="P:DNA-templated transcription initiation"/>
    <property type="evidence" value="ECO:0007669"/>
    <property type="project" value="InterPro"/>
</dbReference>
<evidence type="ECO:0000313" key="7">
    <source>
        <dbReference type="EMBL" id="OAE31598.1"/>
    </source>
</evidence>
<dbReference type="InterPro" id="IPR045113">
    <property type="entry name" value="Rpb7-like"/>
</dbReference>
<dbReference type="PROSITE" id="PS50126">
    <property type="entry name" value="S1"/>
    <property type="match status" value="1"/>
</dbReference>
<dbReference type="Proteomes" id="UP000077202">
    <property type="component" value="Unassembled WGS sequence"/>
</dbReference>
<keyword evidence="8" id="KW-1185">Reference proteome</keyword>
<dbReference type="GO" id="GO:0005736">
    <property type="term" value="C:RNA polymerase I complex"/>
    <property type="evidence" value="ECO:0007669"/>
    <property type="project" value="TreeGrafter"/>
</dbReference>
<evidence type="ECO:0000256" key="5">
    <source>
        <dbReference type="SAM" id="MobiDB-lite"/>
    </source>
</evidence>
<evidence type="ECO:0000313" key="8">
    <source>
        <dbReference type="Proteomes" id="UP000077202"/>
    </source>
</evidence>
<dbReference type="Pfam" id="PF17875">
    <property type="entry name" value="RPA43_OB"/>
    <property type="match status" value="1"/>
</dbReference>
<evidence type="ECO:0000256" key="2">
    <source>
        <dbReference type="ARBA" id="ARBA00022478"/>
    </source>
</evidence>
<dbReference type="Gene3D" id="3.30.1490.120">
    <property type="entry name" value="RNA polymerase Rpb7-like, N-terminal domain"/>
    <property type="match status" value="1"/>
</dbReference>
<protein>
    <recommendedName>
        <fullName evidence="6">S1 motif domain-containing protein</fullName>
    </recommendedName>
</protein>
<dbReference type="InterPro" id="IPR036898">
    <property type="entry name" value="RNA_pol_Rpb7-like_N_sf"/>
</dbReference>
<feature type="compositionally biased region" description="Basic and acidic residues" evidence="5">
    <location>
        <begin position="252"/>
        <end position="268"/>
    </location>
</feature>
<comment type="subcellular location">
    <subcellularLocation>
        <location evidence="1">Nucleus</location>
    </subcellularLocation>
</comment>
<feature type="compositionally biased region" description="Basic and acidic residues" evidence="5">
    <location>
        <begin position="193"/>
        <end position="205"/>
    </location>
</feature>
<gene>
    <name evidence="7" type="ORF">AXG93_2294s1130</name>
</gene>
<keyword evidence="4" id="KW-0539">Nucleus</keyword>
<dbReference type="SUPFAM" id="SSF50249">
    <property type="entry name" value="Nucleic acid-binding proteins"/>
    <property type="match status" value="1"/>
</dbReference>
<evidence type="ECO:0000256" key="1">
    <source>
        <dbReference type="ARBA" id="ARBA00004123"/>
    </source>
</evidence>
<dbReference type="GO" id="GO:0006362">
    <property type="term" value="P:transcription elongation by RNA polymerase I"/>
    <property type="evidence" value="ECO:0007669"/>
    <property type="project" value="TreeGrafter"/>
</dbReference>
<proteinExistence type="predicted"/>
<dbReference type="AlphaFoldDB" id="A0A176WED0"/>
<keyword evidence="3" id="KW-0804">Transcription</keyword>
<dbReference type="PANTHER" id="PTHR12709:SF5">
    <property type="entry name" value="DNA-DIRECTED RNA POLYMERASE I SUBUNIT RPA43"/>
    <property type="match status" value="1"/>
</dbReference>
<dbReference type="InterPro" id="IPR012340">
    <property type="entry name" value="NA-bd_OB-fold"/>
</dbReference>
<feature type="region of interest" description="Disordered" evidence="5">
    <location>
        <begin position="186"/>
        <end position="342"/>
    </location>
</feature>
<comment type="caution">
    <text evidence="7">The sequence shown here is derived from an EMBL/GenBank/DDBJ whole genome shotgun (WGS) entry which is preliminary data.</text>
</comment>
<sequence>MEGMTVVHAKIGVFLHPSRAANVKQGVHEILNSLLLKFNEEFDGVVLGYLKPKIIGQSARILAGLTPYFHVNLTAKLLIFSPSPGMLIEGKVNKIEKDYIGVVVLGLFNAAIGVSDIREDLYYDENPQGRAWVSESDERHSIRLGSTIRFAVKSLQETEHIIDLCGSLADPKTGCVNWIELPSLTPRKKSKSKSAEDRSTHDADRKHKTPKKEKLLLKSEGSSDANDVGTALKTPKEEHGVHNSYETPHSNDVARKVKTPKSERDHANSFETPDVYKKKKRGHVLEEPIKPMVIDLEPDVMPTPSTSSGHKHKKRKEAESVQTPDGVHHKKKKKRRDVVDTV</sequence>
<dbReference type="InterPro" id="IPR003029">
    <property type="entry name" value="S1_domain"/>
</dbReference>
<keyword evidence="2" id="KW-0240">DNA-directed RNA polymerase</keyword>
<accession>A0A176WED0</accession>
<evidence type="ECO:0000256" key="4">
    <source>
        <dbReference type="ARBA" id="ARBA00023242"/>
    </source>
</evidence>
<dbReference type="GO" id="GO:0003676">
    <property type="term" value="F:nucleic acid binding"/>
    <property type="evidence" value="ECO:0007669"/>
    <property type="project" value="InterPro"/>
</dbReference>
<dbReference type="Gene3D" id="2.40.50.1060">
    <property type="match status" value="1"/>
</dbReference>
<dbReference type="EMBL" id="LVLJ01001006">
    <property type="protein sequence ID" value="OAE31598.1"/>
    <property type="molecule type" value="Genomic_DNA"/>
</dbReference>